<evidence type="ECO:0000259" key="2">
    <source>
        <dbReference type="Pfam" id="PF01979"/>
    </source>
</evidence>
<keyword evidence="4" id="KW-1185">Reference proteome</keyword>
<keyword evidence="1" id="KW-0378">Hydrolase</keyword>
<dbReference type="Proteomes" id="UP000591948">
    <property type="component" value="Unassembled WGS sequence"/>
</dbReference>
<dbReference type="InterPro" id="IPR050287">
    <property type="entry name" value="MTA/SAH_deaminase"/>
</dbReference>
<dbReference type="Gene3D" id="3.20.20.140">
    <property type="entry name" value="Metal-dependent hydrolases"/>
    <property type="match status" value="1"/>
</dbReference>
<name>A0A6V8P314_9ACTN</name>
<protein>
    <recommendedName>
        <fullName evidence="2">Amidohydrolase-related domain-containing protein</fullName>
    </recommendedName>
</protein>
<dbReference type="SUPFAM" id="SSF51338">
    <property type="entry name" value="Composite domain of metallo-dependent hydrolases"/>
    <property type="match status" value="2"/>
</dbReference>
<accession>A0A6V8P314</accession>
<dbReference type="EMBL" id="BLRY01000009">
    <property type="protein sequence ID" value="GFP26932.1"/>
    <property type="molecule type" value="Genomic_DNA"/>
</dbReference>
<evidence type="ECO:0000313" key="4">
    <source>
        <dbReference type="Proteomes" id="UP000591948"/>
    </source>
</evidence>
<dbReference type="InterPro" id="IPR006680">
    <property type="entry name" value="Amidohydro-rel"/>
</dbReference>
<dbReference type="InterPro" id="IPR011059">
    <property type="entry name" value="Metal-dep_hydrolase_composite"/>
</dbReference>
<dbReference type="SUPFAM" id="SSF51556">
    <property type="entry name" value="Metallo-dependent hydrolases"/>
    <property type="match status" value="1"/>
</dbReference>
<gene>
    <name evidence="3" type="ORF">HKBW3S33_00345</name>
</gene>
<dbReference type="InterPro" id="IPR032466">
    <property type="entry name" value="Metal_Hydrolase"/>
</dbReference>
<evidence type="ECO:0000256" key="1">
    <source>
        <dbReference type="ARBA" id="ARBA00022801"/>
    </source>
</evidence>
<feature type="domain" description="Amidohydrolase-related" evidence="2">
    <location>
        <begin position="53"/>
        <end position="419"/>
    </location>
</feature>
<comment type="caution">
    <text evidence="3">The sequence shown here is derived from an EMBL/GenBank/DDBJ whole genome shotgun (WGS) entry which is preliminary data.</text>
</comment>
<sequence>MLISARYVVPITSPPLKNASIVVEGRDIVAFGPTVKLKRSFPHHKVLDLGHLILMPGLLNLHTHLDYTVFKDLIEGLAFTPWIMKLVRLGLRLKREDWEASALLGALRAIQSGTTTVVDSSRSDSSLKAISHCGLRGIVCGEVFGLNGRRSSQTVQEALARLLGWRSRANPDLIQVGISPHAPYTVSGQLYQEVSRRADEYDFPVALHLAESADEYQFIRHGGGRLARGLMVLAGWSRLSWQPPAVSPVKYLEQWGILGKRVLAAHCVYVDDSDLEILHKYDVAIAHCPRSNAQLGNGIAPLAEFHQRGLRVGLGTDSLASNYSLDMFDEMRAGLWLQRGMTRQVEGLSAETFLRMATIEGARAIGMEDKIGSIAGGKRADLIGVDLSHIPSFSNLYAALIFNTNPGNVVFSMINGQIVMEKGQLKGIDGDEIVKRADRARRKLTKVRQDNE</sequence>
<evidence type="ECO:0000313" key="3">
    <source>
        <dbReference type="EMBL" id="GFP26932.1"/>
    </source>
</evidence>
<dbReference type="AlphaFoldDB" id="A0A6V8P314"/>
<dbReference type="GO" id="GO:0016810">
    <property type="term" value="F:hydrolase activity, acting on carbon-nitrogen (but not peptide) bonds"/>
    <property type="evidence" value="ECO:0007669"/>
    <property type="project" value="InterPro"/>
</dbReference>
<organism evidence="3 4">
    <name type="scientific">Candidatus Hakubella thermalkaliphila</name>
    <dbReference type="NCBI Taxonomy" id="2754717"/>
    <lineage>
        <taxon>Bacteria</taxon>
        <taxon>Bacillati</taxon>
        <taxon>Actinomycetota</taxon>
        <taxon>Actinomycetota incertae sedis</taxon>
        <taxon>Candidatus Hakubellales</taxon>
        <taxon>Candidatus Hakubellaceae</taxon>
        <taxon>Candidatus Hakubella</taxon>
    </lineage>
</organism>
<reference evidence="3 4" key="1">
    <citation type="journal article" date="2020" name="Front. Microbiol.">
        <title>Single-cell genomics of novel Actinobacteria with the Wood-Ljungdahl pathway discovered in a serpentinizing system.</title>
        <authorList>
            <person name="Merino N."/>
            <person name="Kawai M."/>
            <person name="Boyd E.S."/>
            <person name="Colman D.R."/>
            <person name="McGlynn S.E."/>
            <person name="Nealson K.H."/>
            <person name="Kurokawa K."/>
            <person name="Hongoh Y."/>
        </authorList>
    </citation>
    <scope>NUCLEOTIDE SEQUENCE [LARGE SCALE GENOMIC DNA]</scope>
    <source>
        <strain evidence="3 4">S33</strain>
    </source>
</reference>
<dbReference type="Gene3D" id="2.30.40.10">
    <property type="entry name" value="Urease, subunit C, domain 1"/>
    <property type="match status" value="1"/>
</dbReference>
<dbReference type="Pfam" id="PF01979">
    <property type="entry name" value="Amidohydro_1"/>
    <property type="match status" value="1"/>
</dbReference>
<dbReference type="PANTHER" id="PTHR43794:SF11">
    <property type="entry name" value="AMIDOHYDROLASE-RELATED DOMAIN-CONTAINING PROTEIN"/>
    <property type="match status" value="1"/>
</dbReference>
<proteinExistence type="predicted"/>
<dbReference type="PANTHER" id="PTHR43794">
    <property type="entry name" value="AMINOHYDROLASE SSNA-RELATED"/>
    <property type="match status" value="1"/>
</dbReference>